<evidence type="ECO:0000313" key="3">
    <source>
        <dbReference type="Proteomes" id="UP001066276"/>
    </source>
</evidence>
<feature type="region of interest" description="Disordered" evidence="1">
    <location>
        <begin position="1"/>
        <end position="79"/>
    </location>
</feature>
<accession>A0AAV7NNG0</accession>
<organism evidence="2 3">
    <name type="scientific">Pleurodeles waltl</name>
    <name type="common">Iberian ribbed newt</name>
    <dbReference type="NCBI Taxonomy" id="8319"/>
    <lineage>
        <taxon>Eukaryota</taxon>
        <taxon>Metazoa</taxon>
        <taxon>Chordata</taxon>
        <taxon>Craniata</taxon>
        <taxon>Vertebrata</taxon>
        <taxon>Euteleostomi</taxon>
        <taxon>Amphibia</taxon>
        <taxon>Batrachia</taxon>
        <taxon>Caudata</taxon>
        <taxon>Salamandroidea</taxon>
        <taxon>Salamandridae</taxon>
        <taxon>Pleurodelinae</taxon>
        <taxon>Pleurodeles</taxon>
    </lineage>
</organism>
<keyword evidence="3" id="KW-1185">Reference proteome</keyword>
<sequence length="79" mass="8752">MAGARQVGGSLADGDGVGSDPRSKRRNRVLGDHRLRGLDRRLREFRDQERAGDRSEDPQRKKGRVNNAATSLEGCGLHR</sequence>
<reference evidence="2" key="1">
    <citation type="journal article" date="2022" name="bioRxiv">
        <title>Sequencing and chromosome-scale assembly of the giantPleurodeles waltlgenome.</title>
        <authorList>
            <person name="Brown T."/>
            <person name="Elewa A."/>
            <person name="Iarovenko S."/>
            <person name="Subramanian E."/>
            <person name="Araus A.J."/>
            <person name="Petzold A."/>
            <person name="Susuki M."/>
            <person name="Suzuki K.-i.T."/>
            <person name="Hayashi T."/>
            <person name="Toyoda A."/>
            <person name="Oliveira C."/>
            <person name="Osipova E."/>
            <person name="Leigh N.D."/>
            <person name="Simon A."/>
            <person name="Yun M.H."/>
        </authorList>
    </citation>
    <scope>NUCLEOTIDE SEQUENCE</scope>
    <source>
        <strain evidence="2">20211129_DDA</strain>
        <tissue evidence="2">Liver</tissue>
    </source>
</reference>
<proteinExistence type="predicted"/>
<feature type="compositionally biased region" description="Basic and acidic residues" evidence="1">
    <location>
        <begin position="29"/>
        <end position="60"/>
    </location>
</feature>
<dbReference type="AlphaFoldDB" id="A0AAV7NNG0"/>
<dbReference type="Proteomes" id="UP001066276">
    <property type="component" value="Chromosome 8"/>
</dbReference>
<protein>
    <submittedName>
        <fullName evidence="2">Uncharacterized protein</fullName>
    </submittedName>
</protein>
<name>A0AAV7NNG0_PLEWA</name>
<dbReference type="EMBL" id="JANPWB010000012">
    <property type="protein sequence ID" value="KAJ1116224.1"/>
    <property type="molecule type" value="Genomic_DNA"/>
</dbReference>
<evidence type="ECO:0000313" key="2">
    <source>
        <dbReference type="EMBL" id="KAJ1116224.1"/>
    </source>
</evidence>
<evidence type="ECO:0000256" key="1">
    <source>
        <dbReference type="SAM" id="MobiDB-lite"/>
    </source>
</evidence>
<gene>
    <name evidence="2" type="ORF">NDU88_004442</name>
</gene>
<comment type="caution">
    <text evidence="2">The sequence shown here is derived from an EMBL/GenBank/DDBJ whole genome shotgun (WGS) entry which is preliminary data.</text>
</comment>